<dbReference type="InterPro" id="IPR038375">
    <property type="entry name" value="NDUFAF7_sf"/>
</dbReference>
<dbReference type="PANTHER" id="PTHR12049:SF7">
    <property type="entry name" value="PROTEIN ARGININE METHYLTRANSFERASE NDUFAF7, MITOCHONDRIAL"/>
    <property type="match status" value="1"/>
</dbReference>
<comment type="function">
    <text evidence="7">Arginine methyltransferase involved in the assembly or stability of mitochondrial NADH:ubiquinone oxidoreductase complex (complex I).</text>
</comment>
<evidence type="ECO:0000256" key="4">
    <source>
        <dbReference type="ARBA" id="ARBA00022679"/>
    </source>
</evidence>
<evidence type="ECO:0000313" key="8">
    <source>
        <dbReference type="Proteomes" id="UP000887575"/>
    </source>
</evidence>
<dbReference type="WBParaSite" id="MBELARI_LOCUS5380">
    <property type="protein sequence ID" value="MBELARI_LOCUS5380"/>
    <property type="gene ID" value="MBELARI_LOCUS5380"/>
</dbReference>
<dbReference type="Pfam" id="PF02636">
    <property type="entry name" value="Methyltransf_28"/>
    <property type="match status" value="1"/>
</dbReference>
<evidence type="ECO:0000256" key="5">
    <source>
        <dbReference type="ARBA" id="ARBA00023128"/>
    </source>
</evidence>
<reference evidence="9" key="1">
    <citation type="submission" date="2024-02" db="UniProtKB">
        <authorList>
            <consortium name="WormBaseParasite"/>
        </authorList>
    </citation>
    <scope>IDENTIFICATION</scope>
</reference>
<keyword evidence="8" id="KW-1185">Reference proteome</keyword>
<keyword evidence="5 7" id="KW-0496">Mitochondrion</keyword>
<dbReference type="EC" id="2.1.1.320" evidence="7"/>
<dbReference type="Gene3D" id="3.40.50.12710">
    <property type="match status" value="1"/>
</dbReference>
<dbReference type="AlphaFoldDB" id="A0AAF3FED4"/>
<dbReference type="Proteomes" id="UP000887575">
    <property type="component" value="Unassembled WGS sequence"/>
</dbReference>
<dbReference type="InterPro" id="IPR029063">
    <property type="entry name" value="SAM-dependent_MTases_sf"/>
</dbReference>
<dbReference type="PANTHER" id="PTHR12049">
    <property type="entry name" value="PROTEIN ARGININE METHYLTRANSFERASE NDUFAF7, MITOCHONDRIAL"/>
    <property type="match status" value="1"/>
</dbReference>
<evidence type="ECO:0000256" key="6">
    <source>
        <dbReference type="ARBA" id="ARBA00048612"/>
    </source>
</evidence>
<dbReference type="GO" id="GO:0035243">
    <property type="term" value="F:protein-arginine omega-N symmetric methyltransferase activity"/>
    <property type="evidence" value="ECO:0007669"/>
    <property type="project" value="UniProtKB-EC"/>
</dbReference>
<keyword evidence="4 7" id="KW-0808">Transferase</keyword>
<proteinExistence type="inferred from homology"/>
<dbReference type="SUPFAM" id="SSF53335">
    <property type="entry name" value="S-adenosyl-L-methionine-dependent methyltransferases"/>
    <property type="match status" value="1"/>
</dbReference>
<evidence type="ECO:0000256" key="3">
    <source>
        <dbReference type="ARBA" id="ARBA00022603"/>
    </source>
</evidence>
<keyword evidence="3 7" id="KW-0489">Methyltransferase</keyword>
<comment type="subcellular location">
    <subcellularLocation>
        <location evidence="1 7">Mitochondrion</location>
    </subcellularLocation>
</comment>
<dbReference type="InterPro" id="IPR003788">
    <property type="entry name" value="NDUFAF7"/>
</dbReference>
<comment type="catalytic activity">
    <reaction evidence="6 7">
        <text>L-arginyl-[protein] + 2 S-adenosyl-L-methionine = N(omega),N(omega)'-dimethyl-L-arginyl-[protein] + 2 S-adenosyl-L-homocysteine + 2 H(+)</text>
        <dbReference type="Rhea" id="RHEA:48108"/>
        <dbReference type="Rhea" id="RHEA-COMP:10532"/>
        <dbReference type="Rhea" id="RHEA-COMP:11992"/>
        <dbReference type="ChEBI" id="CHEBI:15378"/>
        <dbReference type="ChEBI" id="CHEBI:29965"/>
        <dbReference type="ChEBI" id="CHEBI:57856"/>
        <dbReference type="ChEBI" id="CHEBI:59789"/>
        <dbReference type="ChEBI" id="CHEBI:88221"/>
        <dbReference type="EC" id="2.1.1.320"/>
    </reaction>
</comment>
<dbReference type="GO" id="GO:0005739">
    <property type="term" value="C:mitochondrion"/>
    <property type="evidence" value="ECO:0007669"/>
    <property type="project" value="UniProtKB-SubCell"/>
</dbReference>
<organism evidence="8 9">
    <name type="scientific">Mesorhabditis belari</name>
    <dbReference type="NCBI Taxonomy" id="2138241"/>
    <lineage>
        <taxon>Eukaryota</taxon>
        <taxon>Metazoa</taxon>
        <taxon>Ecdysozoa</taxon>
        <taxon>Nematoda</taxon>
        <taxon>Chromadorea</taxon>
        <taxon>Rhabditida</taxon>
        <taxon>Rhabditina</taxon>
        <taxon>Rhabditomorpha</taxon>
        <taxon>Rhabditoidea</taxon>
        <taxon>Rhabditidae</taxon>
        <taxon>Mesorhabditinae</taxon>
        <taxon>Mesorhabditis</taxon>
    </lineage>
</organism>
<comment type="similarity">
    <text evidence="2 7">Belongs to the NDUFAF7 family.</text>
</comment>
<dbReference type="GO" id="GO:0032981">
    <property type="term" value="P:mitochondrial respiratory chain complex I assembly"/>
    <property type="evidence" value="ECO:0007669"/>
    <property type="project" value="TreeGrafter"/>
</dbReference>
<sequence>MIRRSIFENGKRWLSTRRFYSTATPSIEKHPDALKRFIVDKIKSTGPITVAEYMKLAVSSPSVGYYSRFSERKQVFGEKGDFITAPELTQMFGELIGIWCYHELANTGYTGDWFLVENGPGTGQLMFDVLSSLHKFQEKKVSIHLVETANALIDAQEKTLCGSNSPNLDSNAAYIRKNQTTNGFPIFWYNNIDDIPGNFSVFISNEFLDALPIHQFQKCSKWHEIYVNLNHANELIFMISPGENLHTRGLLPENVRQSEKQIWEIAPEAGIYVNQIVERMVSFGGFALIIDYGHDGTRDTFSLRAYSQHQETDPLLNPGQVDMTADVNFGYLRSLVDDRSLVFGPQTQREFFGQLGIQHRLMQLLKSCNEREKQEDLIKGYNYLLGEMGERFKVLSLFPKTLQSIMEKRKGPAGFAK</sequence>
<evidence type="ECO:0000313" key="9">
    <source>
        <dbReference type="WBParaSite" id="MBELARI_LOCUS5380"/>
    </source>
</evidence>
<evidence type="ECO:0000256" key="1">
    <source>
        <dbReference type="ARBA" id="ARBA00004173"/>
    </source>
</evidence>
<evidence type="ECO:0000256" key="7">
    <source>
        <dbReference type="RuleBase" id="RU364114"/>
    </source>
</evidence>
<name>A0AAF3FED4_9BILA</name>
<evidence type="ECO:0000256" key="2">
    <source>
        <dbReference type="ARBA" id="ARBA00005891"/>
    </source>
</evidence>
<dbReference type="GO" id="GO:0032259">
    <property type="term" value="P:methylation"/>
    <property type="evidence" value="ECO:0007669"/>
    <property type="project" value="UniProtKB-KW"/>
</dbReference>
<protein>
    <recommendedName>
        <fullName evidence="7">Protein arginine methyltransferase NDUFAF7</fullName>
        <ecNumber evidence="7">2.1.1.320</ecNumber>
    </recommendedName>
</protein>
<accession>A0AAF3FED4</accession>